<keyword evidence="7" id="KW-0482">Metalloprotease</keyword>
<evidence type="ECO:0000259" key="8">
    <source>
        <dbReference type="Pfam" id="PF01551"/>
    </source>
</evidence>
<comment type="subcellular location">
    <subcellularLocation>
        <location evidence="2">Cell envelope</location>
    </subcellularLocation>
</comment>
<evidence type="ECO:0000256" key="7">
    <source>
        <dbReference type="ARBA" id="ARBA00023049"/>
    </source>
</evidence>
<sequence>MDTANKPTPKRVFGALRQHFPRTHALAATAASFALVIALFVPTPQVEAKRLPLPVNLSTPEELASAAGESATPSAGARTEVIAAEPVAMAKKSLEVRNGDTLSDLFQRAGIDSAEMYKLLASGDEARGLARLTPGEELTFHINNDGSLHSLELHRDRLNLVAFTREASGTFQYARHQRQADNYTAYREAEIDSSLFMAGSEAGLSHDLIMEMAQVFSSDIDFALDIRKGDRFSVTFEEQFLDGEKIGNGPIQAVTFVNQGKTFSAVRYVDANGDANYYTPDGKSMRKAFIRTPVDIGRISSHFNPRRLHPIFKTSRPHNGTDYAAPRGTPVYSAGDGRVIKAGYSKANGNYVFIKHGERYVTRYLHLNKRKVKTGQRVKQRQVIGTVGATGYATGPHLHYEFLVDGSHRNPATIVRRLPKAKSIPSAEMARFQAQTQPLLAQLESYGQPTLARRNEPEDGPGFN</sequence>
<comment type="caution">
    <text evidence="11">The sequence shown here is derived from an EMBL/GenBank/DDBJ whole genome shotgun (WGS) entry which is preliminary data.</text>
</comment>
<protein>
    <recommendedName>
        <fullName evidence="13">Peptidase M23</fullName>
    </recommendedName>
</protein>
<dbReference type="RefSeq" id="WP_345551797.1">
    <property type="nucleotide sequence ID" value="NZ_BAABRT010000020.1"/>
</dbReference>
<evidence type="ECO:0000259" key="9">
    <source>
        <dbReference type="Pfam" id="PF04225"/>
    </source>
</evidence>
<dbReference type="InterPro" id="IPR016047">
    <property type="entry name" value="M23ase_b-sheet_dom"/>
</dbReference>
<feature type="domain" description="Opacity-associated protein A LysM-like" evidence="9">
    <location>
        <begin position="92"/>
        <end position="174"/>
    </location>
</feature>
<evidence type="ECO:0000256" key="4">
    <source>
        <dbReference type="ARBA" id="ARBA00022723"/>
    </source>
</evidence>
<dbReference type="Gene3D" id="3.10.450.350">
    <property type="match status" value="2"/>
</dbReference>
<dbReference type="EMBL" id="BAABRT010000020">
    <property type="protein sequence ID" value="GAA5525817.1"/>
    <property type="molecule type" value="Genomic_DNA"/>
</dbReference>
<name>A0ABP9WRH9_9GAMM</name>
<evidence type="ECO:0000313" key="11">
    <source>
        <dbReference type="EMBL" id="GAA5525817.1"/>
    </source>
</evidence>
<evidence type="ECO:0008006" key="13">
    <source>
        <dbReference type="Google" id="ProtNLM"/>
    </source>
</evidence>
<comment type="cofactor">
    <cofactor evidence="1">
        <name>Zn(2+)</name>
        <dbReference type="ChEBI" id="CHEBI:29105"/>
    </cofactor>
</comment>
<keyword evidence="12" id="KW-1185">Reference proteome</keyword>
<proteinExistence type="predicted"/>
<keyword evidence="5" id="KW-0378">Hydrolase</keyword>
<dbReference type="SUPFAM" id="SSF51261">
    <property type="entry name" value="Duplicated hybrid motif"/>
    <property type="match status" value="1"/>
</dbReference>
<dbReference type="PANTHER" id="PTHR21666:SF288">
    <property type="entry name" value="CELL DIVISION PROTEIN YTFB"/>
    <property type="match status" value="1"/>
</dbReference>
<evidence type="ECO:0000256" key="2">
    <source>
        <dbReference type="ARBA" id="ARBA00004196"/>
    </source>
</evidence>
<keyword evidence="4" id="KW-0479">Metal-binding</keyword>
<keyword evidence="6" id="KW-0862">Zinc</keyword>
<evidence type="ECO:0000313" key="12">
    <source>
        <dbReference type="Proteomes" id="UP001408594"/>
    </source>
</evidence>
<reference evidence="11 12" key="1">
    <citation type="submission" date="2024-02" db="EMBL/GenBank/DDBJ databases">
        <title>Microbulbifer aestuariivivens NBRC 112533.</title>
        <authorList>
            <person name="Ichikawa N."/>
            <person name="Katano-Makiyama Y."/>
            <person name="Hidaka K."/>
        </authorList>
    </citation>
    <scope>NUCLEOTIDE SEQUENCE [LARGE SCALE GENOMIC DNA]</scope>
    <source>
        <strain evidence="11 12">NBRC 112533</strain>
    </source>
</reference>
<feature type="domain" description="Csd3-like second N-terminal" evidence="10">
    <location>
        <begin position="188"/>
        <end position="305"/>
    </location>
</feature>
<feature type="domain" description="M23ase beta-sheet core" evidence="8">
    <location>
        <begin position="317"/>
        <end position="411"/>
    </location>
</feature>
<organism evidence="11 12">
    <name type="scientific">Microbulbifer aestuariivivens</name>
    <dbReference type="NCBI Taxonomy" id="1908308"/>
    <lineage>
        <taxon>Bacteria</taxon>
        <taxon>Pseudomonadati</taxon>
        <taxon>Pseudomonadota</taxon>
        <taxon>Gammaproteobacteria</taxon>
        <taxon>Cellvibrionales</taxon>
        <taxon>Microbulbiferaceae</taxon>
        <taxon>Microbulbifer</taxon>
    </lineage>
</organism>
<dbReference type="PANTHER" id="PTHR21666">
    <property type="entry name" value="PEPTIDASE-RELATED"/>
    <property type="match status" value="1"/>
</dbReference>
<gene>
    <name evidence="11" type="ORF">Maes01_02390</name>
</gene>
<dbReference type="CDD" id="cd12797">
    <property type="entry name" value="M23_peptidase"/>
    <property type="match status" value="1"/>
</dbReference>
<evidence type="ECO:0000256" key="6">
    <source>
        <dbReference type="ARBA" id="ARBA00022833"/>
    </source>
</evidence>
<dbReference type="Pfam" id="PF01551">
    <property type="entry name" value="Peptidase_M23"/>
    <property type="match status" value="1"/>
</dbReference>
<dbReference type="InterPro" id="IPR045834">
    <property type="entry name" value="Csd3_N2"/>
</dbReference>
<dbReference type="InterPro" id="IPR011055">
    <property type="entry name" value="Dup_hybrid_motif"/>
</dbReference>
<dbReference type="Pfam" id="PF19425">
    <property type="entry name" value="Csd3_N2"/>
    <property type="match status" value="1"/>
</dbReference>
<dbReference type="Proteomes" id="UP001408594">
    <property type="component" value="Unassembled WGS sequence"/>
</dbReference>
<accession>A0ABP9WRH9</accession>
<evidence type="ECO:0000256" key="1">
    <source>
        <dbReference type="ARBA" id="ARBA00001947"/>
    </source>
</evidence>
<dbReference type="Pfam" id="PF04225">
    <property type="entry name" value="LysM_OapA"/>
    <property type="match status" value="1"/>
</dbReference>
<evidence type="ECO:0000256" key="3">
    <source>
        <dbReference type="ARBA" id="ARBA00022670"/>
    </source>
</evidence>
<dbReference type="Gene3D" id="2.70.70.10">
    <property type="entry name" value="Glucose Permease (Domain IIA)"/>
    <property type="match status" value="1"/>
</dbReference>
<evidence type="ECO:0000256" key="5">
    <source>
        <dbReference type="ARBA" id="ARBA00022801"/>
    </source>
</evidence>
<keyword evidence="3" id="KW-0645">Protease</keyword>
<dbReference type="InterPro" id="IPR050570">
    <property type="entry name" value="Cell_wall_metabolism_enzyme"/>
</dbReference>
<dbReference type="InterPro" id="IPR007340">
    <property type="entry name" value="LysM_Opacity-associatedA"/>
</dbReference>
<evidence type="ECO:0000259" key="10">
    <source>
        <dbReference type="Pfam" id="PF19425"/>
    </source>
</evidence>